<dbReference type="AlphaFoldDB" id="A0A444Z7G5"/>
<protein>
    <submittedName>
        <fullName evidence="1">Uncharacterized protein</fullName>
    </submittedName>
</protein>
<comment type="caution">
    <text evidence="1">The sequence shown here is derived from an EMBL/GenBank/DDBJ whole genome shotgun (WGS) entry which is preliminary data.</text>
</comment>
<gene>
    <name evidence="1" type="ORF">Ahy_B05g078584</name>
</gene>
<dbReference type="Proteomes" id="UP000289738">
    <property type="component" value="Chromosome B05"/>
</dbReference>
<proteinExistence type="predicted"/>
<evidence type="ECO:0000313" key="1">
    <source>
        <dbReference type="EMBL" id="RYR10115.1"/>
    </source>
</evidence>
<organism evidence="1 2">
    <name type="scientific">Arachis hypogaea</name>
    <name type="common">Peanut</name>
    <dbReference type="NCBI Taxonomy" id="3818"/>
    <lineage>
        <taxon>Eukaryota</taxon>
        <taxon>Viridiplantae</taxon>
        <taxon>Streptophyta</taxon>
        <taxon>Embryophyta</taxon>
        <taxon>Tracheophyta</taxon>
        <taxon>Spermatophyta</taxon>
        <taxon>Magnoliopsida</taxon>
        <taxon>eudicotyledons</taxon>
        <taxon>Gunneridae</taxon>
        <taxon>Pentapetalae</taxon>
        <taxon>rosids</taxon>
        <taxon>fabids</taxon>
        <taxon>Fabales</taxon>
        <taxon>Fabaceae</taxon>
        <taxon>Papilionoideae</taxon>
        <taxon>50 kb inversion clade</taxon>
        <taxon>dalbergioids sensu lato</taxon>
        <taxon>Dalbergieae</taxon>
        <taxon>Pterocarpus clade</taxon>
        <taxon>Arachis</taxon>
    </lineage>
</organism>
<sequence length="26" mass="2889">MEPEPPSQVSVYDGLGIKVDQHYRGS</sequence>
<reference evidence="1 2" key="1">
    <citation type="submission" date="2019-01" db="EMBL/GenBank/DDBJ databases">
        <title>Sequencing of cultivated peanut Arachis hypogaea provides insights into genome evolution and oil improvement.</title>
        <authorList>
            <person name="Chen X."/>
        </authorList>
    </citation>
    <scope>NUCLEOTIDE SEQUENCE [LARGE SCALE GENOMIC DNA]</scope>
    <source>
        <strain evidence="2">cv. Fuhuasheng</strain>
        <tissue evidence="1">Leaves</tissue>
    </source>
</reference>
<accession>A0A444Z7G5</accession>
<evidence type="ECO:0000313" key="2">
    <source>
        <dbReference type="Proteomes" id="UP000289738"/>
    </source>
</evidence>
<name>A0A444Z7G5_ARAHY</name>
<keyword evidence="2" id="KW-1185">Reference proteome</keyword>
<dbReference type="EMBL" id="SDMP01000015">
    <property type="protein sequence ID" value="RYR10115.1"/>
    <property type="molecule type" value="Genomic_DNA"/>
</dbReference>